<dbReference type="Gene3D" id="3.10.450.50">
    <property type="match status" value="1"/>
</dbReference>
<comment type="caution">
    <text evidence="1">The sequence shown here is derived from an EMBL/GenBank/DDBJ whole genome shotgun (WGS) entry which is preliminary data.</text>
</comment>
<keyword evidence="2" id="KW-1185">Reference proteome</keyword>
<protein>
    <submittedName>
        <fullName evidence="1">Nuclear transport factor 2 family protein</fullName>
    </submittedName>
</protein>
<dbReference type="AlphaFoldDB" id="A0A4Y8ING2"/>
<gene>
    <name evidence="1" type="ORF">E3U55_07045</name>
</gene>
<proteinExistence type="predicted"/>
<dbReference type="EMBL" id="SOPW01000006">
    <property type="protein sequence ID" value="TFB22050.1"/>
    <property type="molecule type" value="Genomic_DNA"/>
</dbReference>
<dbReference type="InterPro" id="IPR032710">
    <property type="entry name" value="NTF2-like_dom_sf"/>
</dbReference>
<reference evidence="1 2" key="1">
    <citation type="submission" date="2019-03" db="EMBL/GenBank/DDBJ databases">
        <authorList>
            <person name="He R.-H."/>
        </authorList>
    </citation>
    <scope>NUCLEOTIDE SEQUENCE [LARGE SCALE GENOMIC DNA]</scope>
    <source>
        <strain evidence="2">SH 714</strain>
    </source>
</reference>
<evidence type="ECO:0000313" key="1">
    <source>
        <dbReference type="EMBL" id="TFB22050.1"/>
    </source>
</evidence>
<evidence type="ECO:0000313" key="2">
    <source>
        <dbReference type="Proteomes" id="UP000297975"/>
    </source>
</evidence>
<sequence length="127" mass="14448">MNKGNLSNKERASSFLKLVASGEVKEAFSEYVSKEVIHHNPYFSADANSLMKAMEEDASMNPDKSLEIKHTIEENDMVVVHSHMKQNAEDMGYALVHMFRFDDKQIIELWDVGQEVPENSPNENGVF</sequence>
<dbReference type="InterPro" id="IPR009959">
    <property type="entry name" value="Cyclase_SnoaL-like"/>
</dbReference>
<organism evidence="1 2">
    <name type="scientific">Filobacillus milosensis</name>
    <dbReference type="NCBI Taxonomy" id="94137"/>
    <lineage>
        <taxon>Bacteria</taxon>
        <taxon>Bacillati</taxon>
        <taxon>Bacillota</taxon>
        <taxon>Bacilli</taxon>
        <taxon>Bacillales</taxon>
        <taxon>Bacillaceae</taxon>
        <taxon>Filobacillus</taxon>
    </lineage>
</organism>
<dbReference type="OrthoDB" id="9812089at2"/>
<dbReference type="Pfam" id="PF07366">
    <property type="entry name" value="SnoaL"/>
    <property type="match status" value="1"/>
</dbReference>
<dbReference type="Proteomes" id="UP000297975">
    <property type="component" value="Unassembled WGS sequence"/>
</dbReference>
<accession>A0A4Y8ING2</accession>
<name>A0A4Y8ING2_9BACI</name>
<dbReference type="SUPFAM" id="SSF54427">
    <property type="entry name" value="NTF2-like"/>
    <property type="match status" value="1"/>
</dbReference>
<dbReference type="RefSeq" id="WP_134339725.1">
    <property type="nucleotide sequence ID" value="NZ_SOPW01000006.1"/>
</dbReference>